<dbReference type="AlphaFoldDB" id="A0A6A5V1X0"/>
<evidence type="ECO:0000256" key="3">
    <source>
        <dbReference type="ARBA" id="ARBA00023002"/>
    </source>
</evidence>
<reference evidence="4" key="1">
    <citation type="journal article" date="2020" name="Stud. Mycol.">
        <title>101 Dothideomycetes genomes: a test case for predicting lifestyles and emergence of pathogens.</title>
        <authorList>
            <person name="Haridas S."/>
            <person name="Albert R."/>
            <person name="Binder M."/>
            <person name="Bloem J."/>
            <person name="Labutti K."/>
            <person name="Salamov A."/>
            <person name="Andreopoulos B."/>
            <person name="Baker S."/>
            <person name="Barry K."/>
            <person name="Bills G."/>
            <person name="Bluhm B."/>
            <person name="Cannon C."/>
            <person name="Castanera R."/>
            <person name="Culley D."/>
            <person name="Daum C."/>
            <person name="Ezra D."/>
            <person name="Gonzalez J."/>
            <person name="Henrissat B."/>
            <person name="Kuo A."/>
            <person name="Liang C."/>
            <person name="Lipzen A."/>
            <person name="Lutzoni F."/>
            <person name="Magnuson J."/>
            <person name="Mondo S."/>
            <person name="Nolan M."/>
            <person name="Ohm R."/>
            <person name="Pangilinan J."/>
            <person name="Park H.-J."/>
            <person name="Ramirez L."/>
            <person name="Alfaro M."/>
            <person name="Sun H."/>
            <person name="Tritt A."/>
            <person name="Yoshinaga Y."/>
            <person name="Zwiers L.-H."/>
            <person name="Turgeon B."/>
            <person name="Goodwin S."/>
            <person name="Spatafora J."/>
            <person name="Crous P."/>
            <person name="Grigoriev I."/>
        </authorList>
    </citation>
    <scope>NUCLEOTIDE SEQUENCE</scope>
    <source>
        <strain evidence="4">CBS 107.79</strain>
    </source>
</reference>
<name>A0A6A5V1X0_9PLEO</name>
<dbReference type="InterPro" id="IPR002347">
    <property type="entry name" value="SDR_fam"/>
</dbReference>
<dbReference type="Pfam" id="PF00106">
    <property type="entry name" value="adh_short"/>
    <property type="match status" value="1"/>
</dbReference>
<dbReference type="PROSITE" id="PS00061">
    <property type="entry name" value="ADH_SHORT"/>
    <property type="match status" value="1"/>
</dbReference>
<dbReference type="EMBL" id="ML976694">
    <property type="protein sequence ID" value="KAF1971241.1"/>
    <property type="molecule type" value="Genomic_DNA"/>
</dbReference>
<sequence>MAASQLTGMSSYIKQSPPLDFGIPYVDSWVKDRTIIVTGGASGFGAGFARRWATNGATVILGDVDVEKGDALARALRNETGRESAAHFVHCDVTDWQSQVNLFKEAIRLSPHGGIDTVVANAGIQAKDRLQEPGDLSAASPSPPNLATVDVNVTGVLYTTHLACYWLPRNPGSKPCNMNSVPGKQTRDRHLLLLGSVASLAPIAAAPLYATSKHAVLGLFRSLRATSHLQGIRVNIILPYFIDTTIVPVIAKVALAGGGMGKVEDVVEAGTRLVADTRILGRGIVVGPKMNVKQDDSGEWHLVSKNEQGSTKTALWEVHADDFEEVEVFTRRVVKLLYAVELARGWVGWATDMLTLVRNQIFGQR</sequence>
<gene>
    <name evidence="4" type="ORF">BU23DRAFT_556059</name>
</gene>
<evidence type="ECO:0000313" key="5">
    <source>
        <dbReference type="Proteomes" id="UP000800036"/>
    </source>
</evidence>
<proteinExistence type="inferred from homology"/>
<dbReference type="PRINTS" id="PR00081">
    <property type="entry name" value="GDHRDH"/>
</dbReference>
<dbReference type="OrthoDB" id="498125at2759"/>
<dbReference type="InterPro" id="IPR036291">
    <property type="entry name" value="NAD(P)-bd_dom_sf"/>
</dbReference>
<protein>
    <submittedName>
        <fullName evidence="4">NAD(P)-binding protein</fullName>
    </submittedName>
</protein>
<keyword evidence="5" id="KW-1185">Reference proteome</keyword>
<evidence type="ECO:0000313" key="4">
    <source>
        <dbReference type="EMBL" id="KAF1971241.1"/>
    </source>
</evidence>
<evidence type="ECO:0000256" key="1">
    <source>
        <dbReference type="ARBA" id="ARBA00006484"/>
    </source>
</evidence>
<keyword evidence="3" id="KW-0560">Oxidoreductase</keyword>
<dbReference type="GO" id="GO:0016491">
    <property type="term" value="F:oxidoreductase activity"/>
    <property type="evidence" value="ECO:0007669"/>
    <property type="project" value="UniProtKB-KW"/>
</dbReference>
<dbReference type="InterPro" id="IPR020904">
    <property type="entry name" value="Sc_DH/Rdtase_CS"/>
</dbReference>
<dbReference type="PANTHER" id="PTHR43180">
    <property type="entry name" value="3-OXOACYL-(ACYL-CARRIER-PROTEIN) REDUCTASE (AFU_ORTHOLOGUE AFUA_6G11210)"/>
    <property type="match status" value="1"/>
</dbReference>
<dbReference type="SUPFAM" id="SSF51735">
    <property type="entry name" value="NAD(P)-binding Rossmann-fold domains"/>
    <property type="match status" value="1"/>
</dbReference>
<dbReference type="PANTHER" id="PTHR43180:SF16">
    <property type="entry name" value="BACILYSIN BIOSYNTHESIS OXIDOREDUCTASE BACC"/>
    <property type="match status" value="1"/>
</dbReference>
<comment type="similarity">
    <text evidence="1">Belongs to the short-chain dehydrogenases/reductases (SDR) family.</text>
</comment>
<evidence type="ECO:0000256" key="2">
    <source>
        <dbReference type="ARBA" id="ARBA00022857"/>
    </source>
</evidence>
<accession>A0A6A5V1X0</accession>
<dbReference type="Proteomes" id="UP000800036">
    <property type="component" value="Unassembled WGS sequence"/>
</dbReference>
<organism evidence="4 5">
    <name type="scientific">Bimuria novae-zelandiae CBS 107.79</name>
    <dbReference type="NCBI Taxonomy" id="1447943"/>
    <lineage>
        <taxon>Eukaryota</taxon>
        <taxon>Fungi</taxon>
        <taxon>Dikarya</taxon>
        <taxon>Ascomycota</taxon>
        <taxon>Pezizomycotina</taxon>
        <taxon>Dothideomycetes</taxon>
        <taxon>Pleosporomycetidae</taxon>
        <taxon>Pleosporales</taxon>
        <taxon>Massarineae</taxon>
        <taxon>Didymosphaeriaceae</taxon>
        <taxon>Bimuria</taxon>
    </lineage>
</organism>
<dbReference type="Gene3D" id="3.40.50.720">
    <property type="entry name" value="NAD(P)-binding Rossmann-like Domain"/>
    <property type="match status" value="1"/>
</dbReference>
<keyword evidence="2" id="KW-0521">NADP</keyword>